<comment type="caution">
    <text evidence="1">The sequence shown here is derived from an EMBL/GenBank/DDBJ whole genome shotgun (WGS) entry which is preliminary data.</text>
</comment>
<protein>
    <submittedName>
        <fullName evidence="1">Uncharacterized protein</fullName>
    </submittedName>
</protein>
<dbReference type="Proteomes" id="UP000828390">
    <property type="component" value="Unassembled WGS sequence"/>
</dbReference>
<proteinExistence type="predicted"/>
<gene>
    <name evidence="1" type="ORF">DPMN_084199</name>
</gene>
<organism evidence="1 2">
    <name type="scientific">Dreissena polymorpha</name>
    <name type="common">Zebra mussel</name>
    <name type="synonym">Mytilus polymorpha</name>
    <dbReference type="NCBI Taxonomy" id="45954"/>
    <lineage>
        <taxon>Eukaryota</taxon>
        <taxon>Metazoa</taxon>
        <taxon>Spiralia</taxon>
        <taxon>Lophotrochozoa</taxon>
        <taxon>Mollusca</taxon>
        <taxon>Bivalvia</taxon>
        <taxon>Autobranchia</taxon>
        <taxon>Heteroconchia</taxon>
        <taxon>Euheterodonta</taxon>
        <taxon>Imparidentia</taxon>
        <taxon>Neoheterodontei</taxon>
        <taxon>Myida</taxon>
        <taxon>Dreissenoidea</taxon>
        <taxon>Dreissenidae</taxon>
        <taxon>Dreissena</taxon>
    </lineage>
</organism>
<reference evidence="1" key="2">
    <citation type="submission" date="2020-11" db="EMBL/GenBank/DDBJ databases">
        <authorList>
            <person name="McCartney M.A."/>
            <person name="Auch B."/>
            <person name="Kono T."/>
            <person name="Mallez S."/>
            <person name="Becker A."/>
            <person name="Gohl D.M."/>
            <person name="Silverstein K.A.T."/>
            <person name="Koren S."/>
            <person name="Bechman K.B."/>
            <person name="Herman A."/>
            <person name="Abrahante J.E."/>
            <person name="Garbe J."/>
        </authorList>
    </citation>
    <scope>NUCLEOTIDE SEQUENCE</scope>
    <source>
        <strain evidence="1">Duluth1</strain>
        <tissue evidence="1">Whole animal</tissue>
    </source>
</reference>
<evidence type="ECO:0000313" key="1">
    <source>
        <dbReference type="EMBL" id="KAH3696723.1"/>
    </source>
</evidence>
<accession>A0A9D3YAB5</accession>
<dbReference type="EMBL" id="JAIWYP010000016">
    <property type="protein sequence ID" value="KAH3696723.1"/>
    <property type="molecule type" value="Genomic_DNA"/>
</dbReference>
<reference evidence="1" key="1">
    <citation type="journal article" date="2019" name="bioRxiv">
        <title>The Genome of the Zebra Mussel, Dreissena polymorpha: A Resource for Invasive Species Research.</title>
        <authorList>
            <person name="McCartney M.A."/>
            <person name="Auch B."/>
            <person name="Kono T."/>
            <person name="Mallez S."/>
            <person name="Zhang Y."/>
            <person name="Obille A."/>
            <person name="Becker A."/>
            <person name="Abrahante J.E."/>
            <person name="Garbe J."/>
            <person name="Badalamenti J.P."/>
            <person name="Herman A."/>
            <person name="Mangelson H."/>
            <person name="Liachko I."/>
            <person name="Sullivan S."/>
            <person name="Sone E.D."/>
            <person name="Koren S."/>
            <person name="Silverstein K.A.T."/>
            <person name="Beckman K.B."/>
            <person name="Gohl D.M."/>
        </authorList>
    </citation>
    <scope>NUCLEOTIDE SEQUENCE</scope>
    <source>
        <strain evidence="1">Duluth1</strain>
        <tissue evidence="1">Whole animal</tissue>
    </source>
</reference>
<evidence type="ECO:0000313" key="2">
    <source>
        <dbReference type="Proteomes" id="UP000828390"/>
    </source>
</evidence>
<sequence>MTAFESAQREEILLYRILSNATHLMQSLDKGVFGALKQKWYAVARVHSRENPGAQIGKDSFAEKLKEAYILFYKPIILVNSFRASVIDIPGG</sequence>
<name>A0A9D3YAB5_DREPO</name>
<keyword evidence="2" id="KW-1185">Reference proteome</keyword>
<dbReference type="AlphaFoldDB" id="A0A9D3YAB5"/>